<accession>A0A1R1IC97</accession>
<dbReference type="GO" id="GO:0005829">
    <property type="term" value="C:cytosol"/>
    <property type="evidence" value="ECO:0007669"/>
    <property type="project" value="TreeGrafter"/>
</dbReference>
<keyword evidence="1" id="KW-0450">Lipoyl</keyword>
<comment type="caution">
    <text evidence="2">The sequence shown here is derived from an EMBL/GenBank/DDBJ whole genome shotgun (WGS) entry which is preliminary data.</text>
</comment>
<keyword evidence="3" id="KW-1185">Reference proteome</keyword>
<organism evidence="2 3">
    <name type="scientific">Azonexus hydrophilus</name>
    <dbReference type="NCBI Taxonomy" id="418702"/>
    <lineage>
        <taxon>Bacteria</taxon>
        <taxon>Pseudomonadati</taxon>
        <taxon>Pseudomonadota</taxon>
        <taxon>Betaproteobacteria</taxon>
        <taxon>Rhodocyclales</taxon>
        <taxon>Azonexaceae</taxon>
        <taxon>Azonexus</taxon>
    </lineage>
</organism>
<dbReference type="SUPFAM" id="SSF51230">
    <property type="entry name" value="Single hybrid motif"/>
    <property type="match status" value="1"/>
</dbReference>
<dbReference type="InterPro" id="IPR002930">
    <property type="entry name" value="GCV_H"/>
</dbReference>
<evidence type="ECO:0008006" key="4">
    <source>
        <dbReference type="Google" id="ProtNLM"/>
    </source>
</evidence>
<dbReference type="OrthoDB" id="9796712at2"/>
<dbReference type="Gene3D" id="2.40.50.100">
    <property type="match status" value="1"/>
</dbReference>
<dbReference type="PANTHER" id="PTHR11715">
    <property type="entry name" value="GLYCINE CLEAVAGE SYSTEM H PROTEIN"/>
    <property type="match status" value="1"/>
</dbReference>
<dbReference type="GO" id="GO:0005960">
    <property type="term" value="C:glycine cleavage complex"/>
    <property type="evidence" value="ECO:0007669"/>
    <property type="project" value="InterPro"/>
</dbReference>
<sequence>MPHTPFSGSIPDDLLYYPDHDMWVRELPGGEVLIGATAFGIFLAGEIIAFTSKPKGAEVARGRGMGTVECRKTVLALHAPVSFTLLEGNEAAEERPKRVNLDPYGEGWMARGRPTDWAAERGLLIDAAAYRAHVLKIEPEANFV</sequence>
<dbReference type="InterPro" id="IPR011053">
    <property type="entry name" value="Single_hybrid_motif"/>
</dbReference>
<name>A0A1R1IC97_9RHOO</name>
<dbReference type="PANTHER" id="PTHR11715:SF3">
    <property type="entry name" value="GLYCINE CLEAVAGE SYSTEM H PROTEIN-RELATED"/>
    <property type="match status" value="1"/>
</dbReference>
<dbReference type="CDD" id="cd06848">
    <property type="entry name" value="GCS_H"/>
    <property type="match status" value="1"/>
</dbReference>
<dbReference type="InterPro" id="IPR033753">
    <property type="entry name" value="GCV_H/Fam206"/>
</dbReference>
<reference evidence="2 3" key="1">
    <citation type="submission" date="2016-10" db="EMBL/GenBank/DDBJ databases">
        <title>Alkaliphiles isolated from bioreactors.</title>
        <authorList>
            <person name="Salah Z."/>
            <person name="Rout S.P."/>
            <person name="Humphreys P.N."/>
        </authorList>
    </citation>
    <scope>NUCLEOTIDE SEQUENCE [LARGE SCALE GENOMIC DNA]</scope>
    <source>
        <strain evidence="2 3">ZS02</strain>
    </source>
</reference>
<dbReference type="Proteomes" id="UP000187526">
    <property type="component" value="Unassembled WGS sequence"/>
</dbReference>
<dbReference type="GO" id="GO:0009249">
    <property type="term" value="P:protein lipoylation"/>
    <property type="evidence" value="ECO:0007669"/>
    <property type="project" value="TreeGrafter"/>
</dbReference>
<protein>
    <recommendedName>
        <fullName evidence="4">Glycine cleavage system protein H</fullName>
    </recommendedName>
</protein>
<dbReference type="GO" id="GO:0019464">
    <property type="term" value="P:glycine decarboxylation via glycine cleavage system"/>
    <property type="evidence" value="ECO:0007669"/>
    <property type="project" value="InterPro"/>
</dbReference>
<dbReference type="STRING" id="418702.BJN45_00715"/>
<evidence type="ECO:0000313" key="3">
    <source>
        <dbReference type="Proteomes" id="UP000187526"/>
    </source>
</evidence>
<gene>
    <name evidence="2" type="ORF">BJN45_00715</name>
</gene>
<proteinExistence type="predicted"/>
<dbReference type="EMBL" id="MTHD01000001">
    <property type="protein sequence ID" value="OMG56189.1"/>
    <property type="molecule type" value="Genomic_DNA"/>
</dbReference>
<evidence type="ECO:0000313" key="2">
    <source>
        <dbReference type="EMBL" id="OMG56189.1"/>
    </source>
</evidence>
<dbReference type="AlphaFoldDB" id="A0A1R1IC97"/>
<dbReference type="Pfam" id="PF01597">
    <property type="entry name" value="GCV_H"/>
    <property type="match status" value="1"/>
</dbReference>
<evidence type="ECO:0000256" key="1">
    <source>
        <dbReference type="ARBA" id="ARBA00022823"/>
    </source>
</evidence>
<dbReference type="RefSeq" id="WP_076091098.1">
    <property type="nucleotide sequence ID" value="NZ_MTHD01000001.1"/>
</dbReference>